<gene>
    <name evidence="3" type="ORF">JR064_11915</name>
</gene>
<dbReference type="PROSITE" id="PS51257">
    <property type="entry name" value="PROKAR_LIPOPROTEIN"/>
    <property type="match status" value="1"/>
</dbReference>
<feature type="region of interest" description="Disordered" evidence="1">
    <location>
        <begin position="56"/>
        <end position="94"/>
    </location>
</feature>
<protein>
    <recommendedName>
        <fullName evidence="5">Lipoprotein</fullName>
    </recommendedName>
</protein>
<feature type="chain" id="PRO_5046502945" description="Lipoprotein" evidence="2">
    <location>
        <begin position="25"/>
        <end position="94"/>
    </location>
</feature>
<proteinExistence type="predicted"/>
<accession>A0ABS3B2Y2</accession>
<feature type="signal peptide" evidence="2">
    <location>
        <begin position="1"/>
        <end position="24"/>
    </location>
</feature>
<evidence type="ECO:0000313" key="4">
    <source>
        <dbReference type="Proteomes" id="UP000695802"/>
    </source>
</evidence>
<evidence type="ECO:0000313" key="3">
    <source>
        <dbReference type="EMBL" id="MBN6102876.1"/>
    </source>
</evidence>
<keyword evidence="2" id="KW-0732">Signal</keyword>
<dbReference type="RefSeq" id="WP_206229855.1">
    <property type="nucleotide sequence ID" value="NZ_JAFIWB010000012.1"/>
</dbReference>
<evidence type="ECO:0000256" key="1">
    <source>
        <dbReference type="SAM" id="MobiDB-lite"/>
    </source>
</evidence>
<dbReference type="Proteomes" id="UP000695802">
    <property type="component" value="Unassembled WGS sequence"/>
</dbReference>
<comment type="caution">
    <text evidence="3">The sequence shown here is derived from an EMBL/GenBank/DDBJ whole genome shotgun (WGS) entry which is preliminary data.</text>
</comment>
<evidence type="ECO:0000256" key="2">
    <source>
        <dbReference type="SAM" id="SignalP"/>
    </source>
</evidence>
<organism evidence="3 4">
    <name type="scientific">Xanthomonas bonasiae</name>
    <dbReference type="NCBI Taxonomy" id="2810351"/>
    <lineage>
        <taxon>Bacteria</taxon>
        <taxon>Pseudomonadati</taxon>
        <taxon>Pseudomonadota</taxon>
        <taxon>Gammaproteobacteria</taxon>
        <taxon>Lysobacterales</taxon>
        <taxon>Lysobacteraceae</taxon>
        <taxon>Xanthomonas</taxon>
    </lineage>
</organism>
<keyword evidence="4" id="KW-1185">Reference proteome</keyword>
<reference evidence="3 4" key="1">
    <citation type="submission" date="2021-02" db="EMBL/GenBank/DDBJ databases">
        <title>Taxonomically Unique Crown Gall-Associated Xanthomonas Stains Have Deficiency in Virulence Repertories.</title>
        <authorList>
            <person name="Mafakheri H."/>
            <person name="Taghavi S.M."/>
            <person name="Dimkic I."/>
            <person name="Nemanja K."/>
            <person name="Osdaghi E."/>
        </authorList>
    </citation>
    <scope>NUCLEOTIDE SEQUENCE [LARGE SCALE GENOMIC DNA]</scope>
    <source>
        <strain evidence="3 4">FX4</strain>
    </source>
</reference>
<evidence type="ECO:0008006" key="5">
    <source>
        <dbReference type="Google" id="ProtNLM"/>
    </source>
</evidence>
<feature type="compositionally biased region" description="Basic and acidic residues" evidence="1">
    <location>
        <begin position="77"/>
        <end position="94"/>
    </location>
</feature>
<name>A0ABS3B2Y2_9XANT</name>
<sequence>MPRSRRNLQWIGCSALALALAACADNARRDEAHLRPGERPECLVGEDASALPRRADGLAASQRQQRCHPQESLQWSGERRDDRPMNVDFRKRDE</sequence>
<dbReference type="EMBL" id="JAFIWB010000012">
    <property type="protein sequence ID" value="MBN6102876.1"/>
    <property type="molecule type" value="Genomic_DNA"/>
</dbReference>